<gene>
    <name evidence="3" type="ORF">Voc01_091680</name>
</gene>
<reference evidence="3" key="1">
    <citation type="submission" date="2021-01" db="EMBL/GenBank/DDBJ databases">
        <title>Whole genome shotgun sequence of Virgisporangium ochraceum NBRC 16418.</title>
        <authorList>
            <person name="Komaki H."/>
            <person name="Tamura T."/>
        </authorList>
    </citation>
    <scope>NUCLEOTIDE SEQUENCE</scope>
    <source>
        <strain evidence="3">NBRC 16418</strain>
    </source>
</reference>
<dbReference type="SUPFAM" id="SSF82171">
    <property type="entry name" value="DPP6 N-terminal domain-like"/>
    <property type="match status" value="1"/>
</dbReference>
<evidence type="ECO:0000313" key="4">
    <source>
        <dbReference type="Proteomes" id="UP000635606"/>
    </source>
</evidence>
<evidence type="ECO:0000256" key="1">
    <source>
        <dbReference type="SAM" id="MobiDB-lite"/>
    </source>
</evidence>
<dbReference type="EMBL" id="BOPH01000132">
    <property type="protein sequence ID" value="GIJ74251.1"/>
    <property type="molecule type" value="Genomic_DNA"/>
</dbReference>
<evidence type="ECO:0000256" key="2">
    <source>
        <dbReference type="SAM" id="Phobius"/>
    </source>
</evidence>
<feature type="transmembrane region" description="Helical" evidence="2">
    <location>
        <begin position="41"/>
        <end position="62"/>
    </location>
</feature>
<accession>A0A8J4A346</accession>
<organism evidence="3 4">
    <name type="scientific">Virgisporangium ochraceum</name>
    <dbReference type="NCBI Taxonomy" id="65505"/>
    <lineage>
        <taxon>Bacteria</taxon>
        <taxon>Bacillati</taxon>
        <taxon>Actinomycetota</taxon>
        <taxon>Actinomycetes</taxon>
        <taxon>Micromonosporales</taxon>
        <taxon>Micromonosporaceae</taxon>
        <taxon>Virgisporangium</taxon>
    </lineage>
</organism>
<comment type="caution">
    <text evidence="3">The sequence shown here is derived from an EMBL/GenBank/DDBJ whole genome shotgun (WGS) entry which is preliminary data.</text>
</comment>
<keyword evidence="2" id="KW-0812">Transmembrane</keyword>
<sequence length="330" mass="34454">MTTDFERLLRESVHDLASEGRPVDLGGPALRRADRIRTVRAVSAVSAVVVAVMLVAGVAAAVRIGRADRDVPPADPVPSTVPSTAPSATLSAEPTESGDPEESEEPRTPPILVAGGWMIRAAPNANDTMIVYDDAAGRYRRAGTSATALPSPDGRYLAVVGQTAIIVTTVADKRVVYERNAIVTGVRPVWSPDSTRLAFATFSPEGVKVRVAEVAVATETASDTVNCPDGCMLKWLEDGGHIRVYTGSQRAEVTIRGGAVGRPSATRDDPCGSTVRAFRIDASSWICVTGTGFAITTGSGAVTGRIPFPTEIAGIPVAGDCVNFVLSRGT</sequence>
<proteinExistence type="predicted"/>
<protein>
    <submittedName>
        <fullName evidence="3">Uncharacterized protein</fullName>
    </submittedName>
</protein>
<keyword evidence="4" id="KW-1185">Reference proteome</keyword>
<dbReference type="AlphaFoldDB" id="A0A8J4A346"/>
<keyword evidence="2" id="KW-1133">Transmembrane helix</keyword>
<dbReference type="InterPro" id="IPR011042">
    <property type="entry name" value="6-blade_b-propeller_TolB-like"/>
</dbReference>
<dbReference type="RefSeq" id="WP_203934051.1">
    <property type="nucleotide sequence ID" value="NZ_BOPH01000132.1"/>
</dbReference>
<feature type="compositionally biased region" description="Low complexity" evidence="1">
    <location>
        <begin position="77"/>
        <end position="95"/>
    </location>
</feature>
<name>A0A8J4A346_9ACTN</name>
<keyword evidence="2" id="KW-0472">Membrane</keyword>
<evidence type="ECO:0000313" key="3">
    <source>
        <dbReference type="EMBL" id="GIJ74251.1"/>
    </source>
</evidence>
<dbReference type="Proteomes" id="UP000635606">
    <property type="component" value="Unassembled WGS sequence"/>
</dbReference>
<feature type="region of interest" description="Disordered" evidence="1">
    <location>
        <begin position="68"/>
        <end position="109"/>
    </location>
</feature>
<dbReference type="Gene3D" id="2.120.10.30">
    <property type="entry name" value="TolB, C-terminal domain"/>
    <property type="match status" value="1"/>
</dbReference>